<protein>
    <submittedName>
        <fullName evidence="1">Uncharacterized protein</fullName>
    </submittedName>
</protein>
<dbReference type="EMBL" id="NVOR01000032">
    <property type="protein sequence ID" value="PED82525.1"/>
    <property type="molecule type" value="Genomic_DNA"/>
</dbReference>
<accession>A0AA91ZT95</accession>
<organism evidence="1 2">
    <name type="scientific">Bacillus pseudomycoides</name>
    <dbReference type="NCBI Taxonomy" id="64104"/>
    <lineage>
        <taxon>Bacteria</taxon>
        <taxon>Bacillati</taxon>
        <taxon>Bacillota</taxon>
        <taxon>Bacilli</taxon>
        <taxon>Bacillales</taxon>
        <taxon>Bacillaceae</taxon>
        <taxon>Bacillus</taxon>
        <taxon>Bacillus cereus group</taxon>
    </lineage>
</organism>
<evidence type="ECO:0000313" key="1">
    <source>
        <dbReference type="EMBL" id="PED82525.1"/>
    </source>
</evidence>
<dbReference type="Proteomes" id="UP000221020">
    <property type="component" value="Unassembled WGS sequence"/>
</dbReference>
<name>A0AA91ZT95_9BACI</name>
<dbReference type="AlphaFoldDB" id="A0AA91ZT95"/>
<evidence type="ECO:0000313" key="2">
    <source>
        <dbReference type="Proteomes" id="UP000221020"/>
    </source>
</evidence>
<reference evidence="1 2" key="1">
    <citation type="submission" date="2017-09" db="EMBL/GenBank/DDBJ databases">
        <title>Large-scale bioinformatics analysis of Bacillus genomes uncovers conserved roles of natural products in bacterial physiology.</title>
        <authorList>
            <consortium name="Agbiome Team Llc"/>
            <person name="Bleich R.M."/>
            <person name="Grubbs K.J."/>
            <person name="Santa Maria K.C."/>
            <person name="Allen S.E."/>
            <person name="Farag S."/>
            <person name="Shank E.A."/>
            <person name="Bowers A."/>
        </authorList>
    </citation>
    <scope>NUCLEOTIDE SEQUENCE [LARGE SCALE GENOMIC DNA]</scope>
    <source>
        <strain evidence="1 2">AFS092012</strain>
    </source>
</reference>
<gene>
    <name evidence="1" type="ORF">CON65_11220</name>
</gene>
<comment type="caution">
    <text evidence="1">The sequence shown here is derived from an EMBL/GenBank/DDBJ whole genome shotgun (WGS) entry which is preliminary data.</text>
</comment>
<proteinExistence type="predicted"/>
<sequence length="70" mass="8235">MHRSGQGFFLPHARVKTKGESECRSCFLLYSSHLYVEKLKWIINIKKDRGTILFCFRSTKKDNVEEPCLL</sequence>